<gene>
    <name evidence="3" type="ORF">BdWA1_002774</name>
</gene>
<sequence length="367" mass="41591">MTEPNRQPRGPFSGFLARWKNRSKPVEEIDLGAISSNQENTLPDLRVEGATELDTHYVSFYDKILKLKDFTCQWTRERVMRFMRHDLDNRPSGSNPDVEGGSSTRGSTATYDSLIFKITLLVGFILRFPLIWIIGSLMFIFSRNFKKSTIRWGGANIALSILTILYASRQWDLIKQSITPLYETSETIRYNMEAKRKSIISTLELNGSPVNIVSITGDSNLQWVEFNKLEAEKQLPIVTSSKEIIFDASTLPNHCEFVMLKNFNFTITGKIQIFANVSKDFKHGDALTGENKNPTRLPRVKEMEKDMNFDIGLACISQGSSNNVYGGISLAKGDVYQALKLKRGYNCYLVVANRPGLKITAVYIKRI</sequence>
<organism evidence="3 4">
    <name type="scientific">Babesia duncani</name>
    <dbReference type="NCBI Taxonomy" id="323732"/>
    <lineage>
        <taxon>Eukaryota</taxon>
        <taxon>Sar</taxon>
        <taxon>Alveolata</taxon>
        <taxon>Apicomplexa</taxon>
        <taxon>Aconoidasida</taxon>
        <taxon>Piroplasmida</taxon>
        <taxon>Babesiidae</taxon>
        <taxon>Babesia</taxon>
    </lineage>
</organism>
<dbReference type="GeneID" id="94337071"/>
<dbReference type="AlphaFoldDB" id="A0AAD9PK31"/>
<evidence type="ECO:0000313" key="3">
    <source>
        <dbReference type="EMBL" id="KAK2196174.1"/>
    </source>
</evidence>
<name>A0AAD9PK31_9APIC</name>
<proteinExistence type="predicted"/>
<feature type="transmembrane region" description="Helical" evidence="2">
    <location>
        <begin position="114"/>
        <end position="142"/>
    </location>
</feature>
<keyword evidence="2" id="KW-0472">Membrane</keyword>
<accession>A0AAD9PK31</accession>
<dbReference type="EMBL" id="JALLKP010000003">
    <property type="protein sequence ID" value="KAK2196174.1"/>
    <property type="molecule type" value="Genomic_DNA"/>
</dbReference>
<dbReference type="KEGG" id="bdw:94337071"/>
<comment type="caution">
    <text evidence="3">The sequence shown here is derived from an EMBL/GenBank/DDBJ whole genome shotgun (WGS) entry which is preliminary data.</text>
</comment>
<keyword evidence="2" id="KW-0812">Transmembrane</keyword>
<keyword evidence="2" id="KW-1133">Transmembrane helix</keyword>
<dbReference type="RefSeq" id="XP_067803016.1">
    <property type="nucleotide sequence ID" value="XM_067947794.1"/>
</dbReference>
<feature type="compositionally biased region" description="Polar residues" evidence="1">
    <location>
        <begin position="91"/>
        <end position="105"/>
    </location>
</feature>
<reference evidence="3" key="1">
    <citation type="journal article" date="2023" name="Nat. Microbiol.">
        <title>Babesia duncani multi-omics identifies virulence factors and drug targets.</title>
        <authorList>
            <person name="Singh P."/>
            <person name="Lonardi S."/>
            <person name="Liang Q."/>
            <person name="Vydyam P."/>
            <person name="Khabirova E."/>
            <person name="Fang T."/>
            <person name="Gihaz S."/>
            <person name="Thekkiniath J."/>
            <person name="Munshi M."/>
            <person name="Abel S."/>
            <person name="Ciampossin L."/>
            <person name="Batugedara G."/>
            <person name="Gupta M."/>
            <person name="Lu X.M."/>
            <person name="Lenz T."/>
            <person name="Chakravarty S."/>
            <person name="Cornillot E."/>
            <person name="Hu Y."/>
            <person name="Ma W."/>
            <person name="Gonzalez L.M."/>
            <person name="Sanchez S."/>
            <person name="Estrada K."/>
            <person name="Sanchez-Flores A."/>
            <person name="Montero E."/>
            <person name="Harb O.S."/>
            <person name="Le Roch K.G."/>
            <person name="Mamoun C.B."/>
        </authorList>
    </citation>
    <scope>NUCLEOTIDE SEQUENCE</scope>
    <source>
        <strain evidence="3">WA1</strain>
    </source>
</reference>
<feature type="region of interest" description="Disordered" evidence="1">
    <location>
        <begin position="86"/>
        <end position="105"/>
    </location>
</feature>
<evidence type="ECO:0000313" key="4">
    <source>
        <dbReference type="Proteomes" id="UP001214638"/>
    </source>
</evidence>
<evidence type="ECO:0000256" key="2">
    <source>
        <dbReference type="SAM" id="Phobius"/>
    </source>
</evidence>
<dbReference type="Proteomes" id="UP001214638">
    <property type="component" value="Unassembled WGS sequence"/>
</dbReference>
<keyword evidence="4" id="KW-1185">Reference proteome</keyword>
<feature type="transmembrane region" description="Helical" evidence="2">
    <location>
        <begin position="148"/>
        <end position="167"/>
    </location>
</feature>
<evidence type="ECO:0000256" key="1">
    <source>
        <dbReference type="SAM" id="MobiDB-lite"/>
    </source>
</evidence>
<protein>
    <submittedName>
        <fullName evidence="3">Uncharacterized protein</fullName>
    </submittedName>
</protein>